<feature type="compositionally biased region" description="Basic and acidic residues" evidence="3">
    <location>
        <begin position="8"/>
        <end position="18"/>
    </location>
</feature>
<feature type="domain" description="CBS" evidence="5">
    <location>
        <begin position="86"/>
        <end position="144"/>
    </location>
</feature>
<dbReference type="Pfam" id="PF00571">
    <property type="entry name" value="CBS"/>
    <property type="match status" value="2"/>
</dbReference>
<reference evidence="6 7" key="1">
    <citation type="submission" date="2016-10" db="EMBL/GenBank/DDBJ databases">
        <authorList>
            <person name="de Groot N.N."/>
        </authorList>
    </citation>
    <scope>NUCLEOTIDE SEQUENCE [LARGE SCALE GENOMIC DNA]</scope>
    <source>
        <strain evidence="6 7">DSM 11457</strain>
    </source>
</reference>
<sequence>MPSQADRPGNRLMDRPEYASKPQPLTRGPKTTVYDSAKAMAEKNYGSVIVVDDDDKVIGVVTERDIMNKLVVNELDAKTTTLSQIMTKNPRVARESDDMIDWLRIMSNERFRRLPVVDEEGRIQAILTQGDFVSYTWPDLLHQMRSIATATVFKNWAIFLIVGGIALYSLIMVVVVSYVL</sequence>
<dbReference type="InterPro" id="IPR051462">
    <property type="entry name" value="CBS_domain-containing"/>
</dbReference>
<dbReference type="Proteomes" id="UP000182160">
    <property type="component" value="Unassembled WGS sequence"/>
</dbReference>
<protein>
    <submittedName>
        <fullName evidence="6">CBS domain-containing protein</fullName>
    </submittedName>
</protein>
<keyword evidence="4" id="KW-0472">Membrane</keyword>
<feature type="region of interest" description="Disordered" evidence="3">
    <location>
        <begin position="1"/>
        <end position="30"/>
    </location>
</feature>
<keyword evidence="2" id="KW-0129">CBS domain</keyword>
<accession>A0A1H8J3R4</accession>
<feature type="transmembrane region" description="Helical" evidence="4">
    <location>
        <begin position="156"/>
        <end position="179"/>
    </location>
</feature>
<feature type="domain" description="CBS" evidence="5">
    <location>
        <begin position="19"/>
        <end position="77"/>
    </location>
</feature>
<dbReference type="EMBL" id="FOBO01000027">
    <property type="protein sequence ID" value="SEN74598.1"/>
    <property type="molecule type" value="Genomic_DNA"/>
</dbReference>
<evidence type="ECO:0000313" key="7">
    <source>
        <dbReference type="Proteomes" id="UP000182160"/>
    </source>
</evidence>
<dbReference type="Gene3D" id="3.10.580.10">
    <property type="entry name" value="CBS-domain"/>
    <property type="match status" value="1"/>
</dbReference>
<dbReference type="PANTHER" id="PTHR48108:SF26">
    <property type="entry name" value="CBS DOMAIN-CONTAINING PROTEIN DDB_G0289609"/>
    <property type="match status" value="1"/>
</dbReference>
<evidence type="ECO:0000256" key="2">
    <source>
        <dbReference type="PROSITE-ProRule" id="PRU00703"/>
    </source>
</evidence>
<organism evidence="6 7">
    <name type="scientific">Roseovarius tolerans</name>
    <dbReference type="NCBI Taxonomy" id="74031"/>
    <lineage>
        <taxon>Bacteria</taxon>
        <taxon>Pseudomonadati</taxon>
        <taxon>Pseudomonadota</taxon>
        <taxon>Alphaproteobacteria</taxon>
        <taxon>Rhodobacterales</taxon>
        <taxon>Roseobacteraceae</taxon>
        <taxon>Roseovarius</taxon>
    </lineage>
</organism>
<dbReference type="PANTHER" id="PTHR48108">
    <property type="entry name" value="CBS DOMAIN-CONTAINING PROTEIN CBSX2, CHLOROPLASTIC"/>
    <property type="match status" value="1"/>
</dbReference>
<dbReference type="SMART" id="SM00116">
    <property type="entry name" value="CBS"/>
    <property type="match status" value="2"/>
</dbReference>
<dbReference type="PROSITE" id="PS51371">
    <property type="entry name" value="CBS"/>
    <property type="match status" value="2"/>
</dbReference>
<gene>
    <name evidence="6" type="ORF">SAMN04488077_1274</name>
</gene>
<evidence type="ECO:0000256" key="1">
    <source>
        <dbReference type="ARBA" id="ARBA00022737"/>
    </source>
</evidence>
<dbReference type="InterPro" id="IPR046342">
    <property type="entry name" value="CBS_dom_sf"/>
</dbReference>
<dbReference type="InterPro" id="IPR000644">
    <property type="entry name" value="CBS_dom"/>
</dbReference>
<keyword evidence="1" id="KW-0677">Repeat</keyword>
<evidence type="ECO:0000256" key="3">
    <source>
        <dbReference type="SAM" id="MobiDB-lite"/>
    </source>
</evidence>
<dbReference type="AlphaFoldDB" id="A0A1H8J3R4"/>
<name>A0A1H8J3R4_9RHOB</name>
<proteinExistence type="predicted"/>
<evidence type="ECO:0000256" key="4">
    <source>
        <dbReference type="SAM" id="Phobius"/>
    </source>
</evidence>
<keyword evidence="4" id="KW-1133">Transmembrane helix</keyword>
<dbReference type="SUPFAM" id="SSF54631">
    <property type="entry name" value="CBS-domain pair"/>
    <property type="match status" value="1"/>
</dbReference>
<evidence type="ECO:0000313" key="6">
    <source>
        <dbReference type="EMBL" id="SEN74598.1"/>
    </source>
</evidence>
<dbReference type="RefSeq" id="WP_074788226.1">
    <property type="nucleotide sequence ID" value="NZ_FOBO01000027.1"/>
</dbReference>
<evidence type="ECO:0000259" key="5">
    <source>
        <dbReference type="PROSITE" id="PS51371"/>
    </source>
</evidence>
<keyword evidence="4" id="KW-0812">Transmembrane</keyword>